<dbReference type="EMBL" id="CP053564">
    <property type="protein sequence ID" value="QJY47741.1"/>
    <property type="molecule type" value="Genomic_DNA"/>
</dbReference>
<evidence type="ECO:0000313" key="3">
    <source>
        <dbReference type="Proteomes" id="UP000505377"/>
    </source>
</evidence>
<accession>A0A6M6JN51</accession>
<dbReference type="Pfam" id="PF17032">
    <property type="entry name" value="Zn_ribbon_15"/>
    <property type="match status" value="1"/>
</dbReference>
<dbReference type="RefSeq" id="WP_172160677.1">
    <property type="nucleotide sequence ID" value="NZ_CP053564.1"/>
</dbReference>
<dbReference type="InterPro" id="IPR031493">
    <property type="entry name" value="Zinc_ribbon_15"/>
</dbReference>
<name>A0A6M6JN51_9PSEU</name>
<sequence>MILFFGTRVRTRVLDSQTGRCPYCGQLRTCERVALRSWFHVFWIPIFPIGRGQEAQRCTVCRGEWR</sequence>
<protein>
    <submittedName>
        <fullName evidence="2">Zinc-ribbon domain-containing protein</fullName>
    </submittedName>
</protein>
<dbReference type="KEGG" id="pbro:HOP40_19605"/>
<dbReference type="Proteomes" id="UP000505377">
    <property type="component" value="Chromosome"/>
</dbReference>
<evidence type="ECO:0000259" key="1">
    <source>
        <dbReference type="Pfam" id="PF17032"/>
    </source>
</evidence>
<keyword evidence="3" id="KW-1185">Reference proteome</keyword>
<proteinExistence type="predicted"/>
<reference evidence="2 3" key="1">
    <citation type="submission" date="2020-05" db="EMBL/GenBank/DDBJ databases">
        <authorList>
            <person name="Mo P."/>
        </authorList>
    </citation>
    <scope>NUCLEOTIDE SEQUENCE [LARGE SCALE GENOMIC DNA]</scope>
    <source>
        <strain evidence="2 3">Gen01</strain>
    </source>
</reference>
<evidence type="ECO:0000313" key="2">
    <source>
        <dbReference type="EMBL" id="QJY47741.1"/>
    </source>
</evidence>
<feature type="domain" description="Zinc-ribbon 15" evidence="1">
    <location>
        <begin position="20"/>
        <end position="62"/>
    </location>
</feature>
<gene>
    <name evidence="2" type="ORF">HOP40_19605</name>
</gene>
<organism evidence="2 3">
    <name type="scientific">Pseudonocardia broussonetiae</name>
    <dbReference type="NCBI Taxonomy" id="2736640"/>
    <lineage>
        <taxon>Bacteria</taxon>
        <taxon>Bacillati</taxon>
        <taxon>Actinomycetota</taxon>
        <taxon>Actinomycetes</taxon>
        <taxon>Pseudonocardiales</taxon>
        <taxon>Pseudonocardiaceae</taxon>
        <taxon>Pseudonocardia</taxon>
    </lineage>
</organism>
<dbReference type="AlphaFoldDB" id="A0A6M6JN51"/>